<proteinExistence type="predicted"/>
<keyword evidence="2" id="KW-0472">Membrane</keyword>
<name>A0A6C0JMA6_9ZZZZ</name>
<protein>
    <submittedName>
        <fullName evidence="3">Uncharacterized protein</fullName>
    </submittedName>
</protein>
<feature type="transmembrane region" description="Helical" evidence="2">
    <location>
        <begin position="39"/>
        <end position="66"/>
    </location>
</feature>
<keyword evidence="2" id="KW-1133">Transmembrane helix</keyword>
<evidence type="ECO:0000313" key="3">
    <source>
        <dbReference type="EMBL" id="QHU06503.1"/>
    </source>
</evidence>
<sequence length="155" mass="16283">MRVSSVELGLVALTIGYVAFFTHPVPAFLQSFLASPVGVVLVLGSIFAITVYKSLIVGVFLAIAFIMSVNGVTEYMENKTVETKEEKPQPKSAGVPAPSVSGVLKGMHKGPAFKGDTKLPQVGQKKGTPALHSTPSAGKVTASAPKTIEKFASFY</sequence>
<organism evidence="3">
    <name type="scientific">viral metagenome</name>
    <dbReference type="NCBI Taxonomy" id="1070528"/>
    <lineage>
        <taxon>unclassified sequences</taxon>
        <taxon>metagenomes</taxon>
        <taxon>organismal metagenomes</taxon>
    </lineage>
</organism>
<accession>A0A6C0JMA6</accession>
<reference evidence="3" key="1">
    <citation type="journal article" date="2020" name="Nature">
        <title>Giant virus diversity and host interactions through global metagenomics.</title>
        <authorList>
            <person name="Schulz F."/>
            <person name="Roux S."/>
            <person name="Paez-Espino D."/>
            <person name="Jungbluth S."/>
            <person name="Walsh D.A."/>
            <person name="Denef V.J."/>
            <person name="McMahon K.D."/>
            <person name="Konstantinidis K.T."/>
            <person name="Eloe-Fadrosh E.A."/>
            <person name="Kyrpides N.C."/>
            <person name="Woyke T."/>
        </authorList>
    </citation>
    <scope>NUCLEOTIDE SEQUENCE</scope>
    <source>
        <strain evidence="3">GVMAG-S-1035315-10</strain>
    </source>
</reference>
<evidence type="ECO:0000256" key="1">
    <source>
        <dbReference type="SAM" id="MobiDB-lite"/>
    </source>
</evidence>
<feature type="region of interest" description="Disordered" evidence="1">
    <location>
        <begin position="113"/>
        <end position="142"/>
    </location>
</feature>
<dbReference type="AlphaFoldDB" id="A0A6C0JMA6"/>
<evidence type="ECO:0000256" key="2">
    <source>
        <dbReference type="SAM" id="Phobius"/>
    </source>
</evidence>
<keyword evidence="2" id="KW-0812">Transmembrane</keyword>
<dbReference type="EMBL" id="MN740656">
    <property type="protein sequence ID" value="QHU06503.1"/>
    <property type="molecule type" value="Genomic_DNA"/>
</dbReference>